<dbReference type="OrthoDB" id="3026777at2759"/>
<evidence type="ECO:0000256" key="6">
    <source>
        <dbReference type="SAM" id="Phobius"/>
    </source>
</evidence>
<evidence type="ECO:0000256" key="5">
    <source>
        <dbReference type="SAM" id="MobiDB-lite"/>
    </source>
</evidence>
<reference evidence="8" key="1">
    <citation type="submission" date="2010-06" db="EMBL/GenBank/DDBJ databases">
        <authorList>
            <person name="Jiang H."/>
            <person name="Abraham K."/>
            <person name="Ali S."/>
            <person name="Alsbrooks S.L."/>
            <person name="Anim B.N."/>
            <person name="Anosike U.S."/>
            <person name="Attaway T."/>
            <person name="Bandaranaike D.P."/>
            <person name="Battles P.K."/>
            <person name="Bell S.N."/>
            <person name="Bell A.V."/>
            <person name="Beltran B."/>
            <person name="Bickham C."/>
            <person name="Bustamante Y."/>
            <person name="Caleb T."/>
            <person name="Canada A."/>
            <person name="Cardenas V."/>
            <person name="Carter K."/>
            <person name="Chacko J."/>
            <person name="Chandrabose M.N."/>
            <person name="Chavez D."/>
            <person name="Chavez A."/>
            <person name="Chen L."/>
            <person name="Chu H.-S."/>
            <person name="Claassen K.J."/>
            <person name="Cockrell R."/>
            <person name="Collins M."/>
            <person name="Cooper J.A."/>
            <person name="Cree A."/>
            <person name="Curry S.M."/>
            <person name="Da Y."/>
            <person name="Dao M.D."/>
            <person name="Das B."/>
            <person name="Davila M.-L."/>
            <person name="Davy-Carroll L."/>
            <person name="Denson S."/>
            <person name="Dinh H."/>
            <person name="Ebong V.E."/>
            <person name="Edwards J.R."/>
            <person name="Egan A."/>
            <person name="El-Daye J."/>
            <person name="Escobedo L."/>
            <person name="Fernandez S."/>
            <person name="Fernando P.R."/>
            <person name="Flagg N."/>
            <person name="Forbes L.D."/>
            <person name="Fowler R.G."/>
            <person name="Fu Q."/>
            <person name="Gabisi R.A."/>
            <person name="Ganer J."/>
            <person name="Garbino Pronczuk A."/>
            <person name="Garcia R.M."/>
            <person name="Garner T."/>
            <person name="Garrett T.E."/>
            <person name="Gonzalez D.A."/>
            <person name="Hamid H."/>
            <person name="Hawkins E.S."/>
            <person name="Hirani K."/>
            <person name="Hogues M.E."/>
            <person name="Hollins B."/>
            <person name="Hsiao C.-H."/>
            <person name="Jabil R."/>
            <person name="James M.L."/>
            <person name="Jhangiani S.N."/>
            <person name="Johnson B."/>
            <person name="Johnson Q."/>
            <person name="Joshi V."/>
            <person name="Kalu J.B."/>
            <person name="Kam C."/>
            <person name="Kashfia A."/>
            <person name="Keebler J."/>
            <person name="Kisamo H."/>
            <person name="Kovar C.L."/>
            <person name="Lago L.A."/>
            <person name="Lai C.-Y."/>
            <person name="Laidlaw J."/>
            <person name="Lara F."/>
            <person name="Le T.-K."/>
            <person name="Lee S.L."/>
            <person name="Legall F.H."/>
            <person name="Lemon S.J."/>
            <person name="Lewis L.R."/>
            <person name="Li B."/>
            <person name="Liu Y."/>
            <person name="Liu Y.-S."/>
            <person name="Lopez J."/>
            <person name="Lozado R.J."/>
            <person name="Lu J."/>
            <person name="Madu R.C."/>
            <person name="Maheshwari M."/>
            <person name="Maheshwari R."/>
            <person name="Malloy K."/>
            <person name="Martinez E."/>
            <person name="Mathew T."/>
            <person name="Mercado I.C."/>
            <person name="Mercado C."/>
            <person name="Meyer B."/>
            <person name="Montgomery K."/>
            <person name="Morgan M.B."/>
            <person name="Munidasa M."/>
            <person name="Nazareth L.V."/>
            <person name="Nelson J."/>
            <person name="Ng B.M."/>
            <person name="Nguyen N.B."/>
            <person name="Nguyen P.Q."/>
            <person name="Nguyen T."/>
            <person name="Obregon M."/>
            <person name="Okwuonu G.O."/>
            <person name="Onwere C.G."/>
            <person name="Orozco G."/>
            <person name="Parra A."/>
            <person name="Patel S."/>
            <person name="Patil S."/>
            <person name="Perez A."/>
            <person name="Perez Y."/>
            <person name="Pham C."/>
            <person name="Primus E.L."/>
            <person name="Pu L.-L."/>
            <person name="Puazo M."/>
            <person name="Qin X."/>
            <person name="Quiroz J.B."/>
            <person name="Reese J."/>
            <person name="Richards S."/>
            <person name="Rives C.M."/>
            <person name="Robberts R."/>
            <person name="Ruiz S.J."/>
            <person name="Ruiz M.J."/>
            <person name="Santibanez J."/>
            <person name="Schneider B.W."/>
            <person name="Sisson I."/>
            <person name="Smith M."/>
            <person name="Sodergren E."/>
            <person name="Song X.-Z."/>
            <person name="Song B.B."/>
            <person name="Summersgill H."/>
            <person name="Thelus R."/>
            <person name="Thornton R.D."/>
            <person name="Trejos Z.Y."/>
            <person name="Usmani K."/>
            <person name="Vattathil S."/>
            <person name="Villasana D."/>
            <person name="Walker D.L."/>
            <person name="Wang S."/>
            <person name="Wang K."/>
            <person name="White C.S."/>
            <person name="Williams A.C."/>
            <person name="Williamson J."/>
            <person name="Wilson K."/>
            <person name="Woghiren I.O."/>
            <person name="Woodworth J.R."/>
            <person name="Worley K.C."/>
            <person name="Wright R.A."/>
            <person name="Wu W."/>
            <person name="Young L."/>
            <person name="Zhang L."/>
            <person name="Zhang J."/>
            <person name="Zhu Y."/>
            <person name="Muzny D.M."/>
            <person name="Weinstock G."/>
            <person name="Gibbs R.A."/>
        </authorList>
    </citation>
    <scope>NUCLEOTIDE SEQUENCE [LARGE SCALE GENOMIC DNA]</scope>
    <source>
        <strain evidence="8">LSR1</strain>
    </source>
</reference>
<feature type="transmembrane region" description="Helical" evidence="6">
    <location>
        <begin position="441"/>
        <end position="461"/>
    </location>
</feature>
<dbReference type="KEGG" id="api:100163934"/>
<dbReference type="RefSeq" id="XP_001946443.2">
    <property type="nucleotide sequence ID" value="XM_001946408.4"/>
</dbReference>
<evidence type="ECO:0000256" key="3">
    <source>
        <dbReference type="ARBA" id="ARBA00022989"/>
    </source>
</evidence>
<dbReference type="Proteomes" id="UP000007819">
    <property type="component" value="Chromosome A1"/>
</dbReference>
<dbReference type="GO" id="GO:0016020">
    <property type="term" value="C:membrane"/>
    <property type="evidence" value="ECO:0007669"/>
    <property type="project" value="UniProtKB-SubCell"/>
</dbReference>
<name>A0A8R2A6L1_ACYPI</name>
<evidence type="ECO:0008006" key="9">
    <source>
        <dbReference type="Google" id="ProtNLM"/>
    </source>
</evidence>
<dbReference type="InterPro" id="IPR036259">
    <property type="entry name" value="MFS_trans_sf"/>
</dbReference>
<dbReference type="GeneID" id="100163934"/>
<dbReference type="AlphaFoldDB" id="A0A8R2A6L1"/>
<feature type="transmembrane region" description="Helical" evidence="6">
    <location>
        <begin position="282"/>
        <end position="307"/>
    </location>
</feature>
<accession>A0A8R2A6L1</accession>
<feature type="region of interest" description="Disordered" evidence="5">
    <location>
        <begin position="482"/>
        <end position="502"/>
    </location>
</feature>
<feature type="transmembrane region" description="Helical" evidence="6">
    <location>
        <begin position="214"/>
        <end position="235"/>
    </location>
</feature>
<sequence length="502" mass="55761">MSNQPVATAAVSVWRRFWSGVTVEPVVACYMTAFTMVTLTVSNLNMQKACRVNLKLPDETCEALVTKTAGGYPADEVAVQKLVTGMMMWQTCAQNILPCVLMLLVGAWSDRTRKRVPCMLLPLYGELARNAGQLLCVYYFYQLPMEAAGVAETIPLALTGGQTLMTMTAYSYIGDATSVGQRTFRIGALNAVMAVSMALGTSMSGIIYNKLGFYGAYGISSTLILIGLSYGLLFVKDVTPVMEVNKNKSYRTTISEFLDFKHITQSFNTTFKKRPNKQRIRIIILLIIFMASAGINAGYHTVCYLYTRVQFNWNEVKYSVFASYELAMNIIGLLFTTFVLSKQLKISDEIIGMLSSISQTLGALLYTFAYNESLFYIGPLVNILIGAENISTKSLMTKLVPNTELSQIAAIFGIAEIMVSLVFGLMYNGLYEATINILPGAFYMITFIFSAPSIALFLWLYMKRRNEYEYLNESNDVVPHEKSARLKSKTSSSSNYGTIIKP</sequence>
<keyword evidence="3 6" id="KW-1133">Transmembrane helix</keyword>
<protein>
    <recommendedName>
        <fullName evidence="9">Solute carrier family 46 member 3</fullName>
    </recommendedName>
</protein>
<feature type="transmembrane region" description="Helical" evidence="6">
    <location>
        <begin position="87"/>
        <end position="108"/>
    </location>
</feature>
<dbReference type="SUPFAM" id="SSF103473">
    <property type="entry name" value="MFS general substrate transporter"/>
    <property type="match status" value="1"/>
</dbReference>
<keyword evidence="2 6" id="KW-0812">Transmembrane</keyword>
<dbReference type="Pfam" id="PF07690">
    <property type="entry name" value="MFS_1"/>
    <property type="match status" value="1"/>
</dbReference>
<organism evidence="7 8">
    <name type="scientific">Acyrthosiphon pisum</name>
    <name type="common">Pea aphid</name>
    <dbReference type="NCBI Taxonomy" id="7029"/>
    <lineage>
        <taxon>Eukaryota</taxon>
        <taxon>Metazoa</taxon>
        <taxon>Ecdysozoa</taxon>
        <taxon>Arthropoda</taxon>
        <taxon>Hexapoda</taxon>
        <taxon>Insecta</taxon>
        <taxon>Pterygota</taxon>
        <taxon>Neoptera</taxon>
        <taxon>Paraneoptera</taxon>
        <taxon>Hemiptera</taxon>
        <taxon>Sternorrhyncha</taxon>
        <taxon>Aphidomorpha</taxon>
        <taxon>Aphidoidea</taxon>
        <taxon>Aphididae</taxon>
        <taxon>Macrosiphini</taxon>
        <taxon>Acyrthosiphon</taxon>
    </lineage>
</organism>
<keyword evidence="8" id="KW-1185">Reference proteome</keyword>
<evidence type="ECO:0000313" key="7">
    <source>
        <dbReference type="EnsemblMetazoa" id="XP_001946443.2"/>
    </source>
</evidence>
<feature type="transmembrane region" description="Helical" evidence="6">
    <location>
        <begin position="408"/>
        <end position="429"/>
    </location>
</feature>
<evidence type="ECO:0000313" key="8">
    <source>
        <dbReference type="Proteomes" id="UP000007819"/>
    </source>
</evidence>
<dbReference type="PANTHER" id="PTHR23507">
    <property type="entry name" value="ZGC:174356"/>
    <property type="match status" value="1"/>
</dbReference>
<evidence type="ECO:0000256" key="2">
    <source>
        <dbReference type="ARBA" id="ARBA00022692"/>
    </source>
</evidence>
<feature type="transmembrane region" description="Helical" evidence="6">
    <location>
        <begin position="186"/>
        <end position="208"/>
    </location>
</feature>
<evidence type="ECO:0000256" key="4">
    <source>
        <dbReference type="ARBA" id="ARBA00023136"/>
    </source>
</evidence>
<dbReference type="EnsemblMetazoa" id="XM_001946408.5">
    <property type="protein sequence ID" value="XP_001946443.2"/>
    <property type="gene ID" value="LOC100163934"/>
</dbReference>
<dbReference type="InterPro" id="IPR011701">
    <property type="entry name" value="MFS"/>
</dbReference>
<dbReference type="GO" id="GO:0022857">
    <property type="term" value="F:transmembrane transporter activity"/>
    <property type="evidence" value="ECO:0007669"/>
    <property type="project" value="InterPro"/>
</dbReference>
<evidence type="ECO:0000256" key="1">
    <source>
        <dbReference type="ARBA" id="ARBA00004141"/>
    </source>
</evidence>
<proteinExistence type="predicted"/>
<dbReference type="Gene3D" id="1.20.1250.20">
    <property type="entry name" value="MFS general substrate transporter like domains"/>
    <property type="match status" value="1"/>
</dbReference>
<comment type="subcellular location">
    <subcellularLocation>
        <location evidence="1">Membrane</location>
        <topology evidence="1">Multi-pass membrane protein</topology>
    </subcellularLocation>
</comment>
<dbReference type="PANTHER" id="PTHR23507:SF1">
    <property type="entry name" value="FI18259P1-RELATED"/>
    <property type="match status" value="1"/>
</dbReference>
<keyword evidence="4 6" id="KW-0472">Membrane</keyword>
<reference evidence="7" key="2">
    <citation type="submission" date="2022-06" db="UniProtKB">
        <authorList>
            <consortium name="EnsemblMetazoa"/>
        </authorList>
    </citation>
    <scope>IDENTIFICATION</scope>
</reference>
<feature type="transmembrane region" description="Helical" evidence="6">
    <location>
        <begin position="319"/>
        <end position="338"/>
    </location>
</feature>